<dbReference type="EMBL" id="CP036269">
    <property type="protein sequence ID" value="QDT43207.1"/>
    <property type="molecule type" value="Genomic_DNA"/>
</dbReference>
<evidence type="ECO:0000256" key="1">
    <source>
        <dbReference type="SAM" id="Phobius"/>
    </source>
</evidence>
<reference evidence="2 3" key="1">
    <citation type="submission" date="2019-02" db="EMBL/GenBank/DDBJ databases">
        <title>Deep-cultivation of Planctomycetes and their phenomic and genomic characterization uncovers novel biology.</title>
        <authorList>
            <person name="Wiegand S."/>
            <person name="Jogler M."/>
            <person name="Boedeker C."/>
            <person name="Pinto D."/>
            <person name="Vollmers J."/>
            <person name="Rivas-Marin E."/>
            <person name="Kohn T."/>
            <person name="Peeters S.H."/>
            <person name="Heuer A."/>
            <person name="Rast P."/>
            <person name="Oberbeckmann S."/>
            <person name="Bunk B."/>
            <person name="Jeske O."/>
            <person name="Meyerdierks A."/>
            <person name="Storesund J.E."/>
            <person name="Kallscheuer N."/>
            <person name="Luecker S."/>
            <person name="Lage O.M."/>
            <person name="Pohl T."/>
            <person name="Merkel B.J."/>
            <person name="Hornburger P."/>
            <person name="Mueller R.-W."/>
            <person name="Bruemmer F."/>
            <person name="Labrenz M."/>
            <person name="Spormann A.M."/>
            <person name="Op den Camp H."/>
            <person name="Overmann J."/>
            <person name="Amann R."/>
            <person name="Jetten M.S.M."/>
            <person name="Mascher T."/>
            <person name="Medema M.H."/>
            <person name="Devos D.P."/>
            <person name="Kaster A.-K."/>
            <person name="Ovreas L."/>
            <person name="Rohde M."/>
            <person name="Galperin M.Y."/>
            <person name="Jogler C."/>
        </authorList>
    </citation>
    <scope>NUCLEOTIDE SEQUENCE [LARGE SCALE GENOMIC DNA]</scope>
    <source>
        <strain evidence="2 3">Pan241w</strain>
    </source>
</reference>
<evidence type="ECO:0000313" key="3">
    <source>
        <dbReference type="Proteomes" id="UP000317171"/>
    </source>
</evidence>
<keyword evidence="1" id="KW-0812">Transmembrane</keyword>
<dbReference type="AlphaFoldDB" id="A0A517RH50"/>
<keyword evidence="3" id="KW-1185">Reference proteome</keyword>
<dbReference type="Proteomes" id="UP000317171">
    <property type="component" value="Chromosome"/>
</dbReference>
<dbReference type="KEGG" id="gaz:Pan241w_33070"/>
<feature type="transmembrane region" description="Helical" evidence="1">
    <location>
        <begin position="20"/>
        <end position="52"/>
    </location>
</feature>
<dbReference type="OrthoDB" id="9891988at2"/>
<name>A0A517RH50_9PLAN</name>
<protein>
    <submittedName>
        <fullName evidence="2">Uncharacterized protein</fullName>
    </submittedName>
</protein>
<dbReference type="RefSeq" id="WP_145217688.1">
    <property type="nucleotide sequence ID" value="NZ_CP036269.1"/>
</dbReference>
<feature type="transmembrane region" description="Helical" evidence="1">
    <location>
        <begin position="97"/>
        <end position="125"/>
    </location>
</feature>
<proteinExistence type="predicted"/>
<keyword evidence="1" id="KW-1133">Transmembrane helix</keyword>
<evidence type="ECO:0000313" key="2">
    <source>
        <dbReference type="EMBL" id="QDT43207.1"/>
    </source>
</evidence>
<organism evidence="2 3">
    <name type="scientific">Gimesia alba</name>
    <dbReference type="NCBI Taxonomy" id="2527973"/>
    <lineage>
        <taxon>Bacteria</taxon>
        <taxon>Pseudomonadati</taxon>
        <taxon>Planctomycetota</taxon>
        <taxon>Planctomycetia</taxon>
        <taxon>Planctomycetales</taxon>
        <taxon>Planctomycetaceae</taxon>
        <taxon>Gimesia</taxon>
    </lineage>
</organism>
<gene>
    <name evidence="2" type="ORF">Pan241w_33070</name>
</gene>
<accession>A0A517RH50</accession>
<sequence>MSGSNSQILMQQTASGRGKLIVVLLLILAAGVTTDAWYGVSLCLGAAIGMFLAEHFGSSRTREFLFLLGTPLLFFWLMFLATIWQQPDGASPALLSLGTLLILCSAIVPAALTVVALSIISAIVFKLTGLRLLKFNWSRSESQ</sequence>
<keyword evidence="1" id="KW-0472">Membrane</keyword>
<feature type="transmembrane region" description="Helical" evidence="1">
    <location>
        <begin position="64"/>
        <end position="85"/>
    </location>
</feature>